<keyword evidence="1" id="KW-0732">Signal</keyword>
<dbReference type="AlphaFoldDB" id="A0A1I0U5N8"/>
<evidence type="ECO:0000256" key="1">
    <source>
        <dbReference type="SAM" id="SignalP"/>
    </source>
</evidence>
<keyword evidence="3" id="KW-1185">Reference proteome</keyword>
<proteinExistence type="predicted"/>
<dbReference type="InterPro" id="IPR029045">
    <property type="entry name" value="ClpP/crotonase-like_dom_sf"/>
</dbReference>
<name>A0A1I0U5N8_9SPHI</name>
<sequence>MKNISKILLSLLFVFTSNMCFSQSLSQNDFIEDLEYIKKTLPSKHTNLFAKIDSLAFIKKIDMIEIKTGSLDYESFSAELFKLTVAIGDEHTFIERKFTKILPIEFELFKEGIYVKRIDATNKAMLYSKLFAINNIPVIKIINLFKEVILSENQSYFNDHLLRYLNNPTFLKGLGILNSDQKAEFTLIDKNNITKKITLNAITSNNIMDLQLDKGSTALRVQEKKGHYWFDFNPSLKTVYVNYNECKEDPGNPFLQFNDELFKTINQYQPEKLVLDIRENSGGNSGILWPFIIEIKKSYLNKKGKFFVLIGKKTFSSAVMNAVELKKNTNATFIGEVTSGNINHYGEVRGFKLPKSKIIIAYSTRYWENWKGKNGPLRPDVRIKYSIKNYIQGKDEALIAVNKI</sequence>
<dbReference type="Proteomes" id="UP000198836">
    <property type="component" value="Unassembled WGS sequence"/>
</dbReference>
<dbReference type="RefSeq" id="WP_134203275.1">
    <property type="nucleotide sequence ID" value="NZ_FOJM01000021.1"/>
</dbReference>
<gene>
    <name evidence="2" type="ORF">SAMN04488511_12146</name>
</gene>
<feature type="signal peptide" evidence="1">
    <location>
        <begin position="1"/>
        <end position="22"/>
    </location>
</feature>
<dbReference type="EMBL" id="FOJM01000021">
    <property type="protein sequence ID" value="SFA59200.1"/>
    <property type="molecule type" value="Genomic_DNA"/>
</dbReference>
<protein>
    <submittedName>
        <fullName evidence="2">Peptidase family S41</fullName>
    </submittedName>
</protein>
<reference evidence="3" key="1">
    <citation type="submission" date="2016-10" db="EMBL/GenBank/DDBJ databases">
        <authorList>
            <person name="Varghese N."/>
            <person name="Submissions S."/>
        </authorList>
    </citation>
    <scope>NUCLEOTIDE SEQUENCE [LARGE SCALE GENOMIC DNA]</scope>
    <source>
        <strain evidence="3">DSM 18130</strain>
    </source>
</reference>
<evidence type="ECO:0000313" key="2">
    <source>
        <dbReference type="EMBL" id="SFA59200.1"/>
    </source>
</evidence>
<dbReference type="OrthoDB" id="5480566at2"/>
<feature type="chain" id="PRO_5011795558" evidence="1">
    <location>
        <begin position="23"/>
        <end position="404"/>
    </location>
</feature>
<dbReference type="STRING" id="332999.SAMN04488511_12146"/>
<dbReference type="SUPFAM" id="SSF52096">
    <property type="entry name" value="ClpP/crotonase"/>
    <property type="match status" value="1"/>
</dbReference>
<organism evidence="2 3">
    <name type="scientific">Pedobacter suwonensis</name>
    <dbReference type="NCBI Taxonomy" id="332999"/>
    <lineage>
        <taxon>Bacteria</taxon>
        <taxon>Pseudomonadati</taxon>
        <taxon>Bacteroidota</taxon>
        <taxon>Sphingobacteriia</taxon>
        <taxon>Sphingobacteriales</taxon>
        <taxon>Sphingobacteriaceae</taxon>
        <taxon>Pedobacter</taxon>
    </lineage>
</organism>
<dbReference type="Gene3D" id="3.90.226.10">
    <property type="entry name" value="2-enoyl-CoA Hydratase, Chain A, domain 1"/>
    <property type="match status" value="1"/>
</dbReference>
<evidence type="ECO:0000313" key="3">
    <source>
        <dbReference type="Proteomes" id="UP000198836"/>
    </source>
</evidence>
<accession>A0A1I0U5N8</accession>